<dbReference type="AlphaFoldDB" id="A0A382W5D6"/>
<reference evidence="1" key="1">
    <citation type="submission" date="2018-05" db="EMBL/GenBank/DDBJ databases">
        <authorList>
            <person name="Lanie J.A."/>
            <person name="Ng W.-L."/>
            <person name="Kazmierczak K.M."/>
            <person name="Andrzejewski T.M."/>
            <person name="Davidsen T.M."/>
            <person name="Wayne K.J."/>
            <person name="Tettelin H."/>
            <person name="Glass J.I."/>
            <person name="Rusch D."/>
            <person name="Podicherti R."/>
            <person name="Tsui H.-C.T."/>
            <person name="Winkler M.E."/>
        </authorList>
    </citation>
    <scope>NUCLEOTIDE SEQUENCE</scope>
</reference>
<protein>
    <submittedName>
        <fullName evidence="1">Uncharacterized protein</fullName>
    </submittedName>
</protein>
<accession>A0A382W5D6</accession>
<sequence>MATIAQQLASDLDALFEDFSCTFSHNSTSYTGTLSAMTKKRNLEEGGFFPEFDATIDLKVSDFSSAPVAGQKITLTTCFDTKLNGTIFRIDSVEHPDGAAIRLAVTSLTQ</sequence>
<gene>
    <name evidence="1" type="ORF">METZ01_LOCUS406783</name>
</gene>
<dbReference type="EMBL" id="UINC01157116">
    <property type="protein sequence ID" value="SVD53929.1"/>
    <property type="molecule type" value="Genomic_DNA"/>
</dbReference>
<evidence type="ECO:0000313" key="1">
    <source>
        <dbReference type="EMBL" id="SVD53929.1"/>
    </source>
</evidence>
<name>A0A382W5D6_9ZZZZ</name>
<proteinExistence type="predicted"/>
<organism evidence="1">
    <name type="scientific">marine metagenome</name>
    <dbReference type="NCBI Taxonomy" id="408172"/>
    <lineage>
        <taxon>unclassified sequences</taxon>
        <taxon>metagenomes</taxon>
        <taxon>ecological metagenomes</taxon>
    </lineage>
</organism>